<keyword evidence="4" id="KW-1185">Reference proteome</keyword>
<name>A0ABZ2K6V5_9BACT</name>
<dbReference type="PANTHER" id="PTHR30388">
    <property type="entry name" value="ALDEHYDE OXIDOREDUCTASE MOLYBDENUM COFACTOR ASSEMBLY PROTEIN"/>
    <property type="match status" value="1"/>
</dbReference>
<proteinExistence type="predicted"/>
<reference evidence="3 4" key="1">
    <citation type="submission" date="2021-12" db="EMBL/GenBank/DDBJ databases">
        <title>Discovery of the Pendulisporaceae a myxobacterial family with distinct sporulation behavior and unique specialized metabolism.</title>
        <authorList>
            <person name="Garcia R."/>
            <person name="Popoff A."/>
            <person name="Bader C.D."/>
            <person name="Loehr J."/>
            <person name="Walesch S."/>
            <person name="Walt C."/>
            <person name="Boldt J."/>
            <person name="Bunk B."/>
            <person name="Haeckl F.J.F.P.J."/>
            <person name="Gunesch A.P."/>
            <person name="Birkelbach J."/>
            <person name="Nuebel U."/>
            <person name="Pietschmann T."/>
            <person name="Bach T."/>
            <person name="Mueller R."/>
        </authorList>
    </citation>
    <scope>NUCLEOTIDE SEQUENCE [LARGE SCALE GENOMIC DNA]</scope>
    <source>
        <strain evidence="3 4">MSr12523</strain>
    </source>
</reference>
<organism evidence="3 4">
    <name type="scientific">Pendulispora brunnea</name>
    <dbReference type="NCBI Taxonomy" id="2905690"/>
    <lineage>
        <taxon>Bacteria</taxon>
        <taxon>Pseudomonadati</taxon>
        <taxon>Myxococcota</taxon>
        <taxon>Myxococcia</taxon>
        <taxon>Myxococcales</taxon>
        <taxon>Sorangiineae</taxon>
        <taxon>Pendulisporaceae</taxon>
        <taxon>Pendulispora</taxon>
    </lineage>
</organism>
<dbReference type="Proteomes" id="UP001379533">
    <property type="component" value="Chromosome"/>
</dbReference>
<feature type="domain" description="XdhC- CoxI" evidence="1">
    <location>
        <begin position="15"/>
        <end position="80"/>
    </location>
</feature>
<dbReference type="RefSeq" id="WP_394843147.1">
    <property type="nucleotide sequence ID" value="NZ_CP089982.1"/>
</dbReference>
<dbReference type="EMBL" id="CP089982">
    <property type="protein sequence ID" value="WXA92544.1"/>
    <property type="molecule type" value="Genomic_DNA"/>
</dbReference>
<sequence>MIDLSSILDGYAAARRAGEAGLLATLVEVEGSTYMRPGARAFITPQGGVIGLVSGGCLEKDLAEHARALSPEVSRRLVVYDLRDDDDIDFGLGLGCKGKLSIVIERIDPHDRANPLERLLAFWNQRPPSPGVVVTALDEARSAAALEHECTEVLRSGKSRMVALEGKRYFVEYLAPRTALAIFGGGPDAIPVVHRAKSLGWWVALWDHRESALVNEAFSACDERHLVPIAGLARAAAEARASAALVMTHHYRADVEVLRGLAGQRLPYVGLLGPRERARALFEELAGPVPEHLHSPAGLDVGAGTPEAIALSIVAEIHAVLHGRSGGSLRHRGGPIHDRDT</sequence>
<dbReference type="Pfam" id="PF02625">
    <property type="entry name" value="XdhC_CoxI"/>
    <property type="match status" value="1"/>
</dbReference>
<evidence type="ECO:0000313" key="3">
    <source>
        <dbReference type="EMBL" id="WXA92544.1"/>
    </source>
</evidence>
<dbReference type="InterPro" id="IPR052698">
    <property type="entry name" value="MoCofactor_Util/Proc"/>
</dbReference>
<dbReference type="InterPro" id="IPR003777">
    <property type="entry name" value="XdhC_CoxI"/>
</dbReference>
<dbReference type="Gene3D" id="3.40.50.720">
    <property type="entry name" value="NAD(P)-binding Rossmann-like Domain"/>
    <property type="match status" value="1"/>
</dbReference>
<dbReference type="Pfam" id="PF13478">
    <property type="entry name" value="XdhC_C"/>
    <property type="match status" value="1"/>
</dbReference>
<gene>
    <name evidence="3" type="ORF">LZC95_39615</name>
</gene>
<dbReference type="InterPro" id="IPR027051">
    <property type="entry name" value="XdhC_Rossmann_dom"/>
</dbReference>
<dbReference type="PANTHER" id="PTHR30388:SF6">
    <property type="entry name" value="XANTHINE DEHYDROGENASE SUBUNIT A-RELATED"/>
    <property type="match status" value="1"/>
</dbReference>
<evidence type="ECO:0000259" key="1">
    <source>
        <dbReference type="Pfam" id="PF02625"/>
    </source>
</evidence>
<feature type="domain" description="XdhC Rossmann" evidence="2">
    <location>
        <begin position="180"/>
        <end position="317"/>
    </location>
</feature>
<evidence type="ECO:0000313" key="4">
    <source>
        <dbReference type="Proteomes" id="UP001379533"/>
    </source>
</evidence>
<accession>A0ABZ2K6V5</accession>
<protein>
    <submittedName>
        <fullName evidence="3">XdhC family protein</fullName>
    </submittedName>
</protein>
<evidence type="ECO:0000259" key="2">
    <source>
        <dbReference type="Pfam" id="PF13478"/>
    </source>
</evidence>